<accession>A0A8D0MHG2</accession>
<feature type="repeat" description="WD" evidence="1">
    <location>
        <begin position="286"/>
        <end position="327"/>
    </location>
</feature>
<dbReference type="Pfam" id="PF00400">
    <property type="entry name" value="WD40"/>
    <property type="match status" value="2"/>
</dbReference>
<feature type="compositionally biased region" description="Acidic residues" evidence="2">
    <location>
        <begin position="1837"/>
        <end position="1868"/>
    </location>
</feature>
<dbReference type="PANTHER" id="PTHR42968:SF28">
    <property type="entry name" value="WD REPEAT DOMAIN 87"/>
    <property type="match status" value="1"/>
</dbReference>
<feature type="compositionally biased region" description="Basic and acidic residues" evidence="2">
    <location>
        <begin position="1781"/>
        <end position="1798"/>
    </location>
</feature>
<feature type="region of interest" description="Disordered" evidence="2">
    <location>
        <begin position="1489"/>
        <end position="1996"/>
    </location>
</feature>
<dbReference type="InterPro" id="IPR036322">
    <property type="entry name" value="WD40_repeat_dom_sf"/>
</dbReference>
<evidence type="ECO:0008006" key="5">
    <source>
        <dbReference type="Google" id="ProtNLM"/>
    </source>
</evidence>
<evidence type="ECO:0000256" key="2">
    <source>
        <dbReference type="SAM" id="MobiDB-lite"/>
    </source>
</evidence>
<feature type="compositionally biased region" description="Acidic residues" evidence="2">
    <location>
        <begin position="1721"/>
        <end position="1741"/>
    </location>
</feature>
<evidence type="ECO:0000313" key="3">
    <source>
        <dbReference type="Ensembl" id="ENSSSCP00015003707.1"/>
    </source>
</evidence>
<feature type="compositionally biased region" description="Acidic residues" evidence="2">
    <location>
        <begin position="1584"/>
        <end position="1605"/>
    </location>
</feature>
<feature type="repeat" description="WD" evidence="1">
    <location>
        <begin position="609"/>
        <end position="638"/>
    </location>
</feature>
<feature type="compositionally biased region" description="Acidic residues" evidence="2">
    <location>
        <begin position="1659"/>
        <end position="1680"/>
    </location>
</feature>
<feature type="compositionally biased region" description="Basic and acidic residues" evidence="2">
    <location>
        <begin position="2610"/>
        <end position="2623"/>
    </location>
</feature>
<feature type="region of interest" description="Disordered" evidence="2">
    <location>
        <begin position="2020"/>
        <end position="2130"/>
    </location>
</feature>
<feature type="compositionally biased region" description="Basic and acidic residues" evidence="2">
    <location>
        <begin position="2668"/>
        <end position="2681"/>
    </location>
</feature>
<feature type="compositionally biased region" description="Basic and acidic residues" evidence="2">
    <location>
        <begin position="2723"/>
        <end position="2750"/>
    </location>
</feature>
<dbReference type="SMART" id="SM00320">
    <property type="entry name" value="WD40"/>
    <property type="match status" value="3"/>
</dbReference>
<dbReference type="Proteomes" id="UP000694726">
    <property type="component" value="Unplaced"/>
</dbReference>
<feature type="compositionally biased region" description="Acidic residues" evidence="2">
    <location>
        <begin position="1935"/>
        <end position="1955"/>
    </location>
</feature>
<dbReference type="PANTHER" id="PTHR42968">
    <property type="entry name" value="WD REPEAT-CONTAINING"/>
    <property type="match status" value="1"/>
</dbReference>
<feature type="compositionally biased region" description="Acidic residues" evidence="2">
    <location>
        <begin position="1905"/>
        <end position="1916"/>
    </location>
</feature>
<evidence type="ECO:0000313" key="4">
    <source>
        <dbReference type="Proteomes" id="UP000694726"/>
    </source>
</evidence>
<reference evidence="3" key="1">
    <citation type="submission" date="2025-08" db="UniProtKB">
        <authorList>
            <consortium name="Ensembl"/>
        </authorList>
    </citation>
    <scope>IDENTIFICATION</scope>
</reference>
<feature type="compositionally biased region" description="Basic and acidic residues" evidence="2">
    <location>
        <begin position="2689"/>
        <end position="2703"/>
    </location>
</feature>
<feature type="compositionally biased region" description="Basic and acidic residues" evidence="2">
    <location>
        <begin position="1567"/>
        <end position="1583"/>
    </location>
</feature>
<feature type="compositionally biased region" description="Acidic residues" evidence="2">
    <location>
        <begin position="1766"/>
        <end position="1780"/>
    </location>
</feature>
<dbReference type="SUPFAM" id="SSF50978">
    <property type="entry name" value="WD40 repeat-like"/>
    <property type="match status" value="1"/>
</dbReference>
<dbReference type="Ensembl" id="ENSSSCT00015009278.1">
    <property type="protein sequence ID" value="ENSSSCP00015003707.1"/>
    <property type="gene ID" value="ENSSSCG00015006953.1"/>
</dbReference>
<feature type="compositionally biased region" description="Basic and acidic residues" evidence="2">
    <location>
        <begin position="1956"/>
        <end position="1972"/>
    </location>
</feature>
<feature type="region of interest" description="Disordered" evidence="2">
    <location>
        <begin position="2610"/>
        <end position="2754"/>
    </location>
</feature>
<evidence type="ECO:0000256" key="1">
    <source>
        <dbReference type="PROSITE-ProRule" id="PRU00221"/>
    </source>
</evidence>
<feature type="compositionally biased region" description="Basic and acidic residues" evidence="2">
    <location>
        <begin position="2342"/>
        <end position="2374"/>
    </location>
</feature>
<dbReference type="InterPro" id="IPR011047">
    <property type="entry name" value="Quinoprotein_ADH-like_sf"/>
</dbReference>
<feature type="compositionally biased region" description="Basic residues" evidence="2">
    <location>
        <begin position="2633"/>
        <end position="2648"/>
    </location>
</feature>
<feature type="compositionally biased region" description="Acidic residues" evidence="2">
    <location>
        <begin position="1799"/>
        <end position="1829"/>
    </location>
</feature>
<dbReference type="PROSITE" id="PS50294">
    <property type="entry name" value="WD_REPEATS_REGION"/>
    <property type="match status" value="1"/>
</dbReference>
<protein>
    <recommendedName>
        <fullName evidence="5">WD repeat domain 87</fullName>
    </recommendedName>
</protein>
<feature type="compositionally biased region" description="Basic and acidic residues" evidence="2">
    <location>
        <begin position="2219"/>
        <end position="2332"/>
    </location>
</feature>
<feature type="compositionally biased region" description="Basic and acidic residues" evidence="2">
    <location>
        <begin position="1917"/>
        <end position="1934"/>
    </location>
</feature>
<feature type="compositionally biased region" description="Acidic residues" evidence="2">
    <location>
        <begin position="1973"/>
        <end position="1994"/>
    </location>
</feature>
<feature type="region of interest" description="Disordered" evidence="2">
    <location>
        <begin position="2219"/>
        <end position="2374"/>
    </location>
</feature>
<feature type="compositionally biased region" description="Basic and acidic residues" evidence="2">
    <location>
        <begin position="1642"/>
        <end position="1658"/>
    </location>
</feature>
<dbReference type="SUPFAM" id="SSF48371">
    <property type="entry name" value="ARM repeat"/>
    <property type="match status" value="1"/>
</dbReference>
<feature type="compositionally biased region" description="Acidic residues" evidence="2">
    <location>
        <begin position="1876"/>
        <end position="1887"/>
    </location>
</feature>
<feature type="compositionally biased region" description="Basic and acidic residues" evidence="2">
    <location>
        <begin position="1888"/>
        <end position="1904"/>
    </location>
</feature>
<name>A0A8D0MHG2_PIG</name>
<keyword evidence="1" id="KW-0853">WD repeat</keyword>
<dbReference type="PROSITE" id="PS50082">
    <property type="entry name" value="WD_REPEATS_2"/>
    <property type="match status" value="2"/>
</dbReference>
<dbReference type="InterPro" id="IPR001680">
    <property type="entry name" value="WD40_rpt"/>
</dbReference>
<dbReference type="SUPFAM" id="SSF50998">
    <property type="entry name" value="Quinoprotein alcohol dehydrogenase-like"/>
    <property type="match status" value="1"/>
</dbReference>
<feature type="compositionally biased region" description="Basic and acidic residues" evidence="2">
    <location>
        <begin position="1703"/>
        <end position="1720"/>
    </location>
</feature>
<sequence>MHSGGEGGMTPSIVLSNRRVNKSQATLLSQVDKKTKNDVVVLSDWPETLYEEPYYPESKPFICFYSTDDNYFVSLNWVEDHSKQMQAVLWIQKKDTEVEGIIEKIKFRVMDQVPPIQAMVHTGSYHLLIADCGNMHLWLFGDHHRAFIFLGTVPCRFSITSLCYDSETEMLLSGTLGAVVTWFILPGGKGLQMAQTVLLPGGELVQGFSLNGPQGSLLALCENKVRVFTHQGQGQLKEVKKFMSMTSGSTITCSFTCVSQGYFYAGNTDGEIHAWGLDRGNFLHSFQAHSSSVICIQSRPETHTLLTAGSEGIVKEWDLAVGNLLRQLDIDKDLQKLQFIDNTTFFYQTSCTFSLHHLPYFYSLFNVCGSAPQQVRRVWCGPNWTRILCATKDGLLRFLSPVTGDLLLITWPLVVMDKAVAWAYDSEREELFVATISSEVLVFDATRSPCTAKYLVCTSVNPEDTVRCLAYGQSHLGKGLVGLMFCGHESGIVRILSHYSCARIERTVHSGAVLALSTLEGPQEFSLLCSYGMDNIVHVTEAVLQKNKVILQPVSKIICGCRLKHVTLLPDSVGAITENHCWRLWHYEDFLTSSESKQSPVVQETKCLHQCAITSFDVCLSLKLFVTGGIDGSVRIWDFHGSLITELDSGLHFGPLCFANNRGDLLLTFNESLYLVSCLKLLPPAQLIHLAVLNNADEIQESPKPFLPSFFFSFEIVFVPKFVYFGQGLQGLEALVNKRVIAFDNTVPHVVEEERHMSSVGFQEGPKLHFLEDKHIDSSTLNPKHHCRPHVVPAQLRLAGWDGLKPYHVLRHFFGQGRQWPFPPDGYIPNSVIRARLWPEGSPVFLHCDLYSSYQDKDWDTTELSRRQAQSPMTPVKEKLSKSKQGHKPKQGKQLFYDILVKLASQNWMGRKHDERLINILIEAILNLTVYCSTEQYKTYISVLAQIFAFYQIPSRWRSEAASRLLEDTAHSNPRIREIAWEGLEKLGLMSHLFAVPLAVGLMDSDENVRAKALYLMVRVTGIQTKSMLVGLLKRQETLQEMQQDFIGEVSLDQLLGIQGSAIRDLLTQVEERLNENLTLLHRDEQLPSSLDRSRAGEPEALAEQTHIRLSEPVKITKLEQRMTSATAKSQNLSMYGVTYGAYLGSTDTSGNTVKAIDQHGMNDYGDLIHKLERKEHLKRLWKRALEKSREKLGTQLKEKKQLKDIPEITEEESKKEVVQVTEQENVKKLGMSGRGLSGSPGRTNRSDTRSWRDDICYLVTSRIASSSSEILRDLGQELVELAQEMLGPQEPSWDLFQEICPLLKDSSELNDRVTEETPVTTEKVVTDVVEEDEVVRSKEQGSKKALKKDRMLSQVKRKNITLLEDDLVLEKRKFKVKKLTTRKGKITREERKLSKQQKKLIHGKEKLTKDDKLIHQKEKIVLEEEILASSQKLAKEEQKLSLGEKKGTEKEEKLLGDKKMVNWKEGKVTPEGRTWDWEKVILAHTEGRWAQEEGLPAWSKRKLSHVEEVLGEEEGERSKEREEEKLGEEELSEEEDEEELEEEEEELGEEKEELSKEEEEEDLGEELSKEEKEKLVEESKELSEEEEEEEELGEEEEELGEEGEELGKEGEELSKEEEEKLVEEGKELSEEEEEEEELGEELSKEEKEKLLEEGKELSEEEEEEEELGEELSKEEEEKLVEEGKELSEEEEEEEELGEEGEELSKEEKEKLAEEGKELREEEEAEVELGEEEEELGEEGEELGKEGEELSKEEEEKLVEEGKELSEEEEEEEELGEEGEELSKEEKEKLAEEGKELREEEEAEVELGEEDEELEEEGEELSKEEEEKLVEEGKELSEEEEEEVELGEEEEELGEEGEELSKEEEEKLVEEGKELSEEEEEEEELGEELSKEEKEKLVEEGKELSEEEEEEEELGEELSKEEKEKLAEEGKELREEEEAEVELGEEDEELEEEGEELSKEEKEKLAEEGKELSEEEEEEEELGEEEEELGEEGEELCKEEEALILDLKKQVEKMMKKYHKKKKHIRGMEKHVEEEAQKREILAQEEERLSKEEEGLSGKKGKQALERGIQAGQEIKLTGEEKKSLVKEKKEAHKKKQIQEKKKKVEKEDQKERQVKREEKEAKDKQLAWKGKKLGLEGEEKFEEMGKLSHREDKLTQKKAKKTWEKEKREKEKEKKEREEKITKKKRQLALVASVKKMDVGEKEQAGEMETWSLRGKALEGRRKDWKKEKLAEKVEREAEGKKTASEKMKLAPKEEKKIEKIEKVPQREEKQVMEKEKYKKEEKWLGKDKKAPEEKKQWTREKEQLALQEEKKTQKESIWGQKEEKESDGKKQLTCGGKKLSLTEKEQAGEMEKRWTQEGSKWAEEERHVAEKEEAITREGISITKRKEKITQEEKEILEGKFSVEKRKLAYDIRTREKGVAKEEKKRLKEESIQAMRKLDMGVGISSEEKEASFREKDTRKKESHLLRITGKTIRESSTMPRKEVKILEEEQSLTMGRREIDGQRCGFFKKQEEITKETTLTGEERLEEDPRLLETVQEKMLLDKIQVKSMLKEVQKQNLLGKKQLKKLLTITEEKKPEQTRVKWLLENIRDILSEGLSESLIEKEMKVPTKKRIEKERLTEEGEEEEILPKKKKAKYPIKKEKKKVSLGEEELEAQKHKKKGSTQIKKEEERLTQEKEKLSKKKKEGPHEAGKELLSKEEWENLSVAEKEVEEEEESLSEQQEKEDKEAEERQAKQKDEESMSKEKKQGSKLWGVMLSKKERVLKTKLLKEEVLEGEVLAEERKGTSRKEMAPEKERLLYGKRGPTITDKSTWPTIRKSPFETQHLEALEKDKQIPLKVSGDHLDLEGQKSQLLRAHDMKHSWRRQDVLLEKARGMFLQIMETGLETQIPEGLHRPKSHLLDTIIEPQKPKQRPKGGRRKWFLKYQDSPVHKIEGQSPAPAPAPSFTSMPDKRPCHSEVRFSDEDWVNNALIRLEAGEQLSRDSFHRLSQLLKHFTSKRYLKWTHLSNLKTIAKHLQQNLQKGHTDISQHYKDVLSPLHLKVIPPIRQKEMKTLRIPTPVLPSTTKRIQDQKAITWHLLGEPYRSARAQQLSNVHKEMEMRHFCPATRDVLTGAHTSVEKQTLALMFQKDLKTLKGKGRLLKLPQLGKKAQPISKEKEEVPQWETFVALYHVLKMLQERYAKDSAAWMERFSRLMDLYQLQSPGIQRLLLELLQRKKLPPQETIDKKALKTKELMLGERLFCGLCCGSAHPTSDPLEFQDVLPLPGKNKVHTLQPVGVAKYGFLELAWKSLPQVNPYHCERLPNIPTPTL</sequence>
<feature type="compositionally biased region" description="Acidic residues" evidence="2">
    <location>
        <begin position="1526"/>
        <end position="1566"/>
    </location>
</feature>
<feature type="compositionally biased region" description="Basic and acidic residues" evidence="2">
    <location>
        <begin position="2142"/>
        <end position="2182"/>
    </location>
</feature>
<feature type="compositionally biased region" description="Basic and acidic residues" evidence="2">
    <location>
        <begin position="2077"/>
        <end position="2127"/>
    </location>
</feature>
<feature type="region of interest" description="Disordered" evidence="2">
    <location>
        <begin position="862"/>
        <end position="890"/>
    </location>
</feature>
<organism evidence="3 4">
    <name type="scientific">Sus scrofa</name>
    <name type="common">Pig</name>
    <dbReference type="NCBI Taxonomy" id="9823"/>
    <lineage>
        <taxon>Eukaryota</taxon>
        <taxon>Metazoa</taxon>
        <taxon>Chordata</taxon>
        <taxon>Craniata</taxon>
        <taxon>Vertebrata</taxon>
        <taxon>Euteleostomi</taxon>
        <taxon>Mammalia</taxon>
        <taxon>Eutheria</taxon>
        <taxon>Laurasiatheria</taxon>
        <taxon>Artiodactyla</taxon>
        <taxon>Suina</taxon>
        <taxon>Suidae</taxon>
        <taxon>Sus</taxon>
    </lineage>
</organism>
<dbReference type="Gene3D" id="2.130.10.10">
    <property type="entry name" value="YVTN repeat-like/Quinoprotein amine dehydrogenase"/>
    <property type="match status" value="2"/>
</dbReference>
<dbReference type="InterPro" id="IPR016024">
    <property type="entry name" value="ARM-type_fold"/>
</dbReference>
<feature type="region of interest" description="Disordered" evidence="2">
    <location>
        <begin position="2142"/>
        <end position="2185"/>
    </location>
</feature>
<proteinExistence type="predicted"/>
<feature type="compositionally biased region" description="Basic and acidic residues" evidence="2">
    <location>
        <begin position="2026"/>
        <end position="2057"/>
    </location>
</feature>
<dbReference type="InterPro" id="IPR015943">
    <property type="entry name" value="WD40/YVTN_repeat-like_dom_sf"/>
</dbReference>
<feature type="compositionally biased region" description="Acidic residues" evidence="2">
    <location>
        <begin position="1688"/>
        <end position="1702"/>
    </location>
</feature>
<feature type="compositionally biased region" description="Acidic residues" evidence="2">
    <location>
        <begin position="1630"/>
        <end position="1641"/>
    </location>
</feature>